<dbReference type="PROSITE" id="PS00380">
    <property type="entry name" value="RHODANESE_1"/>
    <property type="match status" value="1"/>
</dbReference>
<dbReference type="PANTHER" id="PTHR44086:SF10">
    <property type="entry name" value="THIOSULFATE SULFURTRANSFERASE_RHODANESE-LIKE DOMAIN-CONTAINING PROTEIN 3"/>
    <property type="match status" value="1"/>
</dbReference>
<protein>
    <submittedName>
        <fullName evidence="2">Rhodanese-like domain-containing protein</fullName>
    </submittedName>
</protein>
<dbReference type="InterPro" id="IPR001307">
    <property type="entry name" value="Thiosulphate_STrfase_CS"/>
</dbReference>
<proteinExistence type="predicted"/>
<gene>
    <name evidence="2" type="ORF">VVD49_11910</name>
</gene>
<evidence type="ECO:0000259" key="1">
    <source>
        <dbReference type="PROSITE" id="PS50206"/>
    </source>
</evidence>
<dbReference type="InterPro" id="IPR001763">
    <property type="entry name" value="Rhodanese-like_dom"/>
</dbReference>
<dbReference type="InterPro" id="IPR036873">
    <property type="entry name" value="Rhodanese-like_dom_sf"/>
</dbReference>
<evidence type="ECO:0000313" key="3">
    <source>
        <dbReference type="Proteomes" id="UP001331561"/>
    </source>
</evidence>
<reference evidence="2 3" key="1">
    <citation type="submission" date="2024-01" db="EMBL/GenBank/DDBJ databases">
        <title>Uliginosibacterium soil sp. nov.</title>
        <authorList>
            <person name="Lv Y."/>
        </authorList>
    </citation>
    <scope>NUCLEOTIDE SEQUENCE [LARGE SCALE GENOMIC DNA]</scope>
    <source>
        <strain evidence="2 3">H3</strain>
    </source>
</reference>
<dbReference type="EMBL" id="JAYXHS010000002">
    <property type="protein sequence ID" value="MEC5386432.1"/>
    <property type="molecule type" value="Genomic_DNA"/>
</dbReference>
<evidence type="ECO:0000313" key="2">
    <source>
        <dbReference type="EMBL" id="MEC5386432.1"/>
    </source>
</evidence>
<feature type="domain" description="Rhodanese" evidence="1">
    <location>
        <begin position="279"/>
        <end position="359"/>
    </location>
</feature>
<dbReference type="RefSeq" id="WP_327599398.1">
    <property type="nucleotide sequence ID" value="NZ_JAYXHS010000002.1"/>
</dbReference>
<dbReference type="PROSITE" id="PS50206">
    <property type="entry name" value="RHODANESE_3"/>
    <property type="match status" value="3"/>
</dbReference>
<name>A0ABU6K3G0_9RHOO</name>
<dbReference type="SUPFAM" id="SSF52821">
    <property type="entry name" value="Rhodanese/Cell cycle control phosphatase"/>
    <property type="match status" value="4"/>
</dbReference>
<dbReference type="Pfam" id="PF00581">
    <property type="entry name" value="Rhodanese"/>
    <property type="match status" value="3"/>
</dbReference>
<feature type="domain" description="Rhodanese" evidence="1">
    <location>
        <begin position="143"/>
        <end position="234"/>
    </location>
</feature>
<dbReference type="SMART" id="SM00450">
    <property type="entry name" value="RHOD"/>
    <property type="match status" value="3"/>
</dbReference>
<dbReference type="PANTHER" id="PTHR44086">
    <property type="entry name" value="THIOSULFATE SULFURTRANSFERASE RDL2, MITOCHONDRIAL-RELATED"/>
    <property type="match status" value="1"/>
</dbReference>
<keyword evidence="3" id="KW-1185">Reference proteome</keyword>
<comment type="caution">
    <text evidence="2">The sequence shown here is derived from an EMBL/GenBank/DDBJ whole genome shotgun (WGS) entry which is preliminary data.</text>
</comment>
<dbReference type="Proteomes" id="UP001331561">
    <property type="component" value="Unassembled WGS sequence"/>
</dbReference>
<accession>A0ABU6K3G0</accession>
<feature type="domain" description="Rhodanese" evidence="1">
    <location>
        <begin position="21"/>
        <end position="110"/>
    </location>
</feature>
<dbReference type="Gene3D" id="3.40.250.10">
    <property type="entry name" value="Rhodanese-like domain"/>
    <property type="match status" value="4"/>
</dbReference>
<sequence>MSNEYTPNLIDVATLEAWLDDGAEIALLDVREEGLFGEGHLLFGTNLPYSRLERDIARLVPRTATRIVLIGEGGNGVLAAKRLDALGYTDVNKLQGGVEAWRAAGGSLFTSIHVPSKAFAEVVEHAYHTPAIKAEALSKLIEEKADIVVLDSRTLEEYDRFHVPSAISCPSAELVYRFADLVPSPDTFVVVSCAGRTRGIIGAQALINAGVPNRVAALEGGTQGWKLAGLPVEKGRVAAYGPASDAARAQGLKRSAALAARFDVPYIDVAQFDAWRKDASRTTYLFDVRTPDEFLAGHLPGAVSVAGGQIVQTLDKWAAVRGARLVLADDQQVRADVTAHWLRQLGWDAVVLRYDAATASLEQGKATLETPVRPAAEEIDSAKAKQLLEQGARAISVDASADFRKAHPVGVLWANRSRLAVLPEEIASAQTLLVFAHDRDAAQLVAHDLIERNASQTVLVVRGDADAWRVAGLVVEESPQTPPDAERIDFLFWLYDRHLGNAEASRAYLAWEGELPKLIGSAEKAGFRIPANESKASSAVH</sequence>
<organism evidence="2 3">
    <name type="scientific">Uliginosibacterium silvisoli</name>
    <dbReference type="NCBI Taxonomy" id="3114758"/>
    <lineage>
        <taxon>Bacteria</taxon>
        <taxon>Pseudomonadati</taxon>
        <taxon>Pseudomonadota</taxon>
        <taxon>Betaproteobacteria</taxon>
        <taxon>Rhodocyclales</taxon>
        <taxon>Zoogloeaceae</taxon>
        <taxon>Uliginosibacterium</taxon>
    </lineage>
</organism>